<organism evidence="6 7">
    <name type="scientific">Neocallimastix californiae</name>
    <dbReference type="NCBI Taxonomy" id="1754190"/>
    <lineage>
        <taxon>Eukaryota</taxon>
        <taxon>Fungi</taxon>
        <taxon>Fungi incertae sedis</taxon>
        <taxon>Chytridiomycota</taxon>
        <taxon>Chytridiomycota incertae sedis</taxon>
        <taxon>Neocallimastigomycetes</taxon>
        <taxon>Neocallimastigales</taxon>
        <taxon>Neocallimastigaceae</taxon>
        <taxon>Neocallimastix</taxon>
    </lineage>
</organism>
<feature type="domain" description="CBM10" evidence="5">
    <location>
        <begin position="268"/>
        <end position="306"/>
    </location>
</feature>
<dbReference type="InterPro" id="IPR002883">
    <property type="entry name" value="CBM10/Dockerin_dom"/>
</dbReference>
<dbReference type="AlphaFoldDB" id="A0A1Y2D7X1"/>
<dbReference type="InterPro" id="IPR035992">
    <property type="entry name" value="Ricin_B-like_lectins"/>
</dbReference>
<keyword evidence="7" id="KW-1185">Reference proteome</keyword>
<keyword evidence="2" id="KW-0677">Repeat</keyword>
<evidence type="ECO:0000313" key="7">
    <source>
        <dbReference type="Proteomes" id="UP000193920"/>
    </source>
</evidence>
<dbReference type="Gene3D" id="2.80.10.50">
    <property type="match status" value="1"/>
</dbReference>
<dbReference type="Proteomes" id="UP000193920">
    <property type="component" value="Unassembled WGS sequence"/>
</dbReference>
<dbReference type="CDD" id="cd00161">
    <property type="entry name" value="beta-trefoil_Ricin-like"/>
    <property type="match status" value="1"/>
</dbReference>
<comment type="caution">
    <text evidence="6">The sequence shown here is derived from an EMBL/GenBank/DDBJ whole genome shotgun (WGS) entry which is preliminary data.</text>
</comment>
<dbReference type="GO" id="GO:0006629">
    <property type="term" value="P:lipid metabolic process"/>
    <property type="evidence" value="ECO:0007669"/>
    <property type="project" value="InterPro"/>
</dbReference>
<sequence length="629" mass="71590">MGSCTIYPVKDQSYLKKCYPHVSDGARALVQDNYNLGQGKWRLVEEFLNHEIPIVYQNTEYSPYSSLTNSFYEPTNTTVLTIDFMNIQGAANFMGIAAEAEAMNNNLSKYLDKNKKLHNHWFVLHYPTNDLVRKISDSTNLSSNTSSKTKRSESSDVVQIDGFVAYTDFDYYITSTENACLQRRIIINQQGYEEEMIKYDYKCVNNKKNKWRIISKESSRYEHLTCSSNYLKAGYKCCRNQYARVEKVDNIGNWAKENGEWCGIGYERCSFEILGHHCCSSVNPKVIKEDSYGKWGQEDGELCGIGEMNRVVLFRIRNVKTKQCILVNNSDGNLIDLGECTTSNHSLWHVTNVDEYNNKRITSDKNGKCLYAANACTSGLEVCEEIMNIKDRYMHFEFVEDKYLCVKNNRNQKYNCLSSKTLNFEETYDKNDESFQWEIQDIDNGVIIHKENDPYNPDRNNDPPKISPPSDSDCPVDDYPCCSPEITEVIYTDDKVNHLSLNIHSRIIHAVADRNTNIVDTDENGSWGFENGDWCHILSDITITTPTPTCSSKFAELGYPCCSDPNTAVVSTDATGSWGIENGDWCGISDDNTTAITTTTTTTNIPTVTNYRCGSKFNNMKCDPGYCCK</sequence>
<feature type="domain" description="CBM10" evidence="5">
    <location>
        <begin position="225"/>
        <end position="265"/>
    </location>
</feature>
<dbReference type="OrthoDB" id="10576098at2759"/>
<dbReference type="SUPFAM" id="SSF64571">
    <property type="entry name" value="Cellulose docking domain, dockering"/>
    <property type="match status" value="4"/>
</dbReference>
<dbReference type="InterPro" id="IPR009034">
    <property type="entry name" value="Dockerin_dom_fun_sf"/>
</dbReference>
<proteinExistence type="predicted"/>
<dbReference type="GO" id="GO:0008081">
    <property type="term" value="F:phosphoric diester hydrolase activity"/>
    <property type="evidence" value="ECO:0007669"/>
    <property type="project" value="InterPro"/>
</dbReference>
<feature type="region of interest" description="Disordered" evidence="4">
    <location>
        <begin position="449"/>
        <end position="474"/>
    </location>
</feature>
<feature type="domain" description="CBM10" evidence="5">
    <location>
        <begin position="467"/>
        <end position="538"/>
    </location>
</feature>
<gene>
    <name evidence="6" type="ORF">LY90DRAFT_507105</name>
</gene>
<dbReference type="Gene3D" id="3.90.1220.10">
    <property type="entry name" value="Cellulose docking domain, dockering"/>
    <property type="match status" value="4"/>
</dbReference>
<reference evidence="6 7" key="1">
    <citation type="submission" date="2016-08" db="EMBL/GenBank/DDBJ databases">
        <title>A Parts List for Fungal Cellulosomes Revealed by Comparative Genomics.</title>
        <authorList>
            <consortium name="DOE Joint Genome Institute"/>
            <person name="Haitjema C.H."/>
            <person name="Gilmore S.P."/>
            <person name="Henske J.K."/>
            <person name="Solomon K.V."/>
            <person name="De Groot R."/>
            <person name="Kuo A."/>
            <person name="Mondo S.J."/>
            <person name="Salamov A.A."/>
            <person name="Labutti K."/>
            <person name="Zhao Z."/>
            <person name="Chiniquy J."/>
            <person name="Barry K."/>
            <person name="Brewer H.M."/>
            <person name="Purvine S.O."/>
            <person name="Wright A.T."/>
            <person name="Boxma B."/>
            <person name="Van Alen T."/>
            <person name="Hackstein J.H."/>
            <person name="Baker S.E."/>
            <person name="Grigoriev I.V."/>
            <person name="O'Malley M.A."/>
        </authorList>
    </citation>
    <scope>NUCLEOTIDE SEQUENCE [LARGE SCALE GENOMIC DNA]</scope>
    <source>
        <strain evidence="6 7">G1</strain>
    </source>
</reference>
<feature type="domain" description="CBM10" evidence="5">
    <location>
        <begin position="549"/>
        <end position="589"/>
    </location>
</feature>
<dbReference type="Pfam" id="PF02013">
    <property type="entry name" value="CBM_10"/>
    <property type="match status" value="4"/>
</dbReference>
<dbReference type="Gene3D" id="3.20.20.190">
    <property type="entry name" value="Phosphatidylinositol (PI) phosphodiesterase"/>
    <property type="match status" value="1"/>
</dbReference>
<dbReference type="InterPro" id="IPR017946">
    <property type="entry name" value="PLC-like_Pdiesterase_TIM-brl"/>
</dbReference>
<evidence type="ECO:0000256" key="2">
    <source>
        <dbReference type="ARBA" id="ARBA00022737"/>
    </source>
</evidence>
<evidence type="ECO:0000256" key="3">
    <source>
        <dbReference type="ARBA" id="ARBA00022801"/>
    </source>
</evidence>
<evidence type="ECO:0000256" key="1">
    <source>
        <dbReference type="ARBA" id="ARBA00022729"/>
    </source>
</evidence>
<evidence type="ECO:0000313" key="6">
    <source>
        <dbReference type="EMBL" id="ORY55360.1"/>
    </source>
</evidence>
<dbReference type="PROSITE" id="PS51763">
    <property type="entry name" value="CBM10"/>
    <property type="match status" value="4"/>
</dbReference>
<protein>
    <recommendedName>
        <fullName evidence="5">CBM10 domain-containing protein</fullName>
    </recommendedName>
</protein>
<dbReference type="STRING" id="1754190.A0A1Y2D7X1"/>
<keyword evidence="3" id="KW-0378">Hydrolase</keyword>
<evidence type="ECO:0000256" key="4">
    <source>
        <dbReference type="SAM" id="MobiDB-lite"/>
    </source>
</evidence>
<evidence type="ECO:0000259" key="5">
    <source>
        <dbReference type="PROSITE" id="PS51763"/>
    </source>
</evidence>
<name>A0A1Y2D7X1_9FUNG</name>
<keyword evidence="1" id="KW-0732">Signal</keyword>
<dbReference type="SUPFAM" id="SSF50370">
    <property type="entry name" value="Ricin B-like lectins"/>
    <property type="match status" value="1"/>
</dbReference>
<dbReference type="EMBL" id="MCOG01000078">
    <property type="protein sequence ID" value="ORY55360.1"/>
    <property type="molecule type" value="Genomic_DNA"/>
</dbReference>
<accession>A0A1Y2D7X1</accession>